<name>A0A1Q8RB36_9PEZI</name>
<evidence type="ECO:0000313" key="2">
    <source>
        <dbReference type="EMBL" id="OLN81394.1"/>
    </source>
</evidence>
<dbReference type="AlphaFoldDB" id="A0A1Q8RB36"/>
<accession>A0A1Q8RB36</accession>
<protein>
    <submittedName>
        <fullName evidence="2">Uncharacterized protein</fullName>
    </submittedName>
</protein>
<proteinExistence type="predicted"/>
<reference evidence="2 3" key="1">
    <citation type="submission" date="2016-11" db="EMBL/GenBank/DDBJ databases">
        <title>Draft Genome Assembly of Colletotrichum chlorophyti a pathogen of herbaceous plants.</title>
        <authorList>
            <person name="Gan P."/>
            <person name="Narusaka M."/>
            <person name="Tsushima A."/>
            <person name="Narusaka Y."/>
            <person name="Takano Y."/>
            <person name="Shirasu K."/>
        </authorList>
    </citation>
    <scope>NUCLEOTIDE SEQUENCE [LARGE SCALE GENOMIC DNA]</scope>
    <source>
        <strain evidence="2 3">NTL11</strain>
    </source>
</reference>
<keyword evidence="3" id="KW-1185">Reference proteome</keyword>
<evidence type="ECO:0000256" key="1">
    <source>
        <dbReference type="SAM" id="Phobius"/>
    </source>
</evidence>
<sequence length="98" mass="10346">MASGRASNSCFVISAPKNAVEGDTGGGTTVEDPAEDNVSLVCCIVGTSVVAGMVVAVVFLLPLLLLFSWFFPLLNVHPVSAVVPDVADSELVRERWRK</sequence>
<organism evidence="2 3">
    <name type="scientific">Colletotrichum chlorophyti</name>
    <dbReference type="NCBI Taxonomy" id="708187"/>
    <lineage>
        <taxon>Eukaryota</taxon>
        <taxon>Fungi</taxon>
        <taxon>Dikarya</taxon>
        <taxon>Ascomycota</taxon>
        <taxon>Pezizomycotina</taxon>
        <taxon>Sordariomycetes</taxon>
        <taxon>Hypocreomycetidae</taxon>
        <taxon>Glomerellales</taxon>
        <taxon>Glomerellaceae</taxon>
        <taxon>Colletotrichum</taxon>
    </lineage>
</organism>
<keyword evidence="1" id="KW-0472">Membrane</keyword>
<dbReference type="EMBL" id="MPGH01000253">
    <property type="protein sequence ID" value="OLN81394.1"/>
    <property type="molecule type" value="Genomic_DNA"/>
</dbReference>
<gene>
    <name evidence="2" type="ORF">CCHL11_09965</name>
</gene>
<evidence type="ECO:0000313" key="3">
    <source>
        <dbReference type="Proteomes" id="UP000186583"/>
    </source>
</evidence>
<keyword evidence="1" id="KW-1133">Transmembrane helix</keyword>
<feature type="transmembrane region" description="Helical" evidence="1">
    <location>
        <begin position="38"/>
        <end position="71"/>
    </location>
</feature>
<comment type="caution">
    <text evidence="2">The sequence shown here is derived from an EMBL/GenBank/DDBJ whole genome shotgun (WGS) entry which is preliminary data.</text>
</comment>
<keyword evidence="1" id="KW-0812">Transmembrane</keyword>
<dbReference type="Proteomes" id="UP000186583">
    <property type="component" value="Unassembled WGS sequence"/>
</dbReference>